<dbReference type="VEuPathDB" id="CryptoDB:Cvel_9873"/>
<gene>
    <name evidence="3" type="ORF">Cvel_9873</name>
</gene>
<dbReference type="PANTHER" id="PTHR11373:SF4">
    <property type="entry name" value="DEOXYNUCLEOSIDE TRIPHOSPHATE TRIPHOSPHOHYDROLASE SAMHD1"/>
    <property type="match status" value="1"/>
</dbReference>
<dbReference type="Pfam" id="PF01966">
    <property type="entry name" value="HD"/>
    <property type="match status" value="1"/>
</dbReference>
<evidence type="ECO:0000256" key="1">
    <source>
        <dbReference type="SAM" id="MobiDB-lite"/>
    </source>
</evidence>
<dbReference type="AlphaFoldDB" id="A0A0G4I091"/>
<dbReference type="CDD" id="cd00077">
    <property type="entry name" value="HDc"/>
    <property type="match status" value="1"/>
</dbReference>
<feature type="domain" description="HD/PDEase" evidence="2">
    <location>
        <begin position="202"/>
        <end position="364"/>
    </location>
</feature>
<feature type="compositionally biased region" description="Acidic residues" evidence="1">
    <location>
        <begin position="698"/>
        <end position="719"/>
    </location>
</feature>
<dbReference type="GO" id="GO:0006203">
    <property type="term" value="P:dGTP catabolic process"/>
    <property type="evidence" value="ECO:0007669"/>
    <property type="project" value="TreeGrafter"/>
</dbReference>
<dbReference type="PhylomeDB" id="A0A0G4I091"/>
<dbReference type="InterPro" id="IPR003607">
    <property type="entry name" value="HD/PDEase_dom"/>
</dbReference>
<protein>
    <recommendedName>
        <fullName evidence="2">HD/PDEase domain-containing protein</fullName>
    </recommendedName>
</protein>
<dbReference type="GO" id="GO:0008832">
    <property type="term" value="F:dGTPase activity"/>
    <property type="evidence" value="ECO:0007669"/>
    <property type="project" value="TreeGrafter"/>
</dbReference>
<dbReference type="InterPro" id="IPR006674">
    <property type="entry name" value="HD_domain"/>
</dbReference>
<dbReference type="InterPro" id="IPR050135">
    <property type="entry name" value="dGTPase-like"/>
</dbReference>
<dbReference type="PANTHER" id="PTHR11373">
    <property type="entry name" value="DEOXYNUCLEOSIDE TRIPHOSPHATE TRIPHOSPHOHYDROLASE"/>
    <property type="match status" value="1"/>
</dbReference>
<dbReference type="EMBL" id="CDMZ01004601">
    <property type="protein sequence ID" value="CEM50242.1"/>
    <property type="molecule type" value="Genomic_DNA"/>
</dbReference>
<evidence type="ECO:0000259" key="2">
    <source>
        <dbReference type="SMART" id="SM00471"/>
    </source>
</evidence>
<evidence type="ECO:0000313" key="3">
    <source>
        <dbReference type="EMBL" id="CEM50242.1"/>
    </source>
</evidence>
<accession>A0A0G4I091</accession>
<feature type="compositionally biased region" description="Basic and acidic residues" evidence="1">
    <location>
        <begin position="688"/>
        <end position="697"/>
    </location>
</feature>
<dbReference type="Gene3D" id="1.10.3210.10">
    <property type="entry name" value="Hypothetical protein af1432"/>
    <property type="match status" value="1"/>
</dbReference>
<feature type="region of interest" description="Disordered" evidence="1">
    <location>
        <begin position="661"/>
        <end position="764"/>
    </location>
</feature>
<organism evidence="3">
    <name type="scientific">Chromera velia CCMP2878</name>
    <dbReference type="NCBI Taxonomy" id="1169474"/>
    <lineage>
        <taxon>Eukaryota</taxon>
        <taxon>Sar</taxon>
        <taxon>Alveolata</taxon>
        <taxon>Colpodellida</taxon>
        <taxon>Chromeraceae</taxon>
        <taxon>Chromera</taxon>
    </lineage>
</organism>
<dbReference type="GO" id="GO:0005634">
    <property type="term" value="C:nucleus"/>
    <property type="evidence" value="ECO:0007669"/>
    <property type="project" value="TreeGrafter"/>
</dbReference>
<sequence length="764" mass="86640">MSSSSASPTPATSEGNIYLEKEPIESFLQRHGLERILPQFKAQAADTVLYLKYLKTIDKRKLGITNEEFDQVVAAIAKDAKNVPEGHEVFFFLEETGLEKTIPVVVEREGVKRLIDLRDLCGNTKWVESLDLGAFLKARLVHEVFNAIEPESSDRTTKNILDPVHGLMKLDLHLFPVIDSRAFQRLRELRQLGACRYVFPGANHTRFEHSLGVSYLARELFDNLCRKLRISSNDPECRLYRRAVSFAGLMHDLGHGPFSHTFEYAFVNSLKPDAGWEHETMSMGLVDLVFDTAEGIPDADRQELPRMIKNMIRGVEPQGDNPRTYEDPGENLKRVADDIVANKRNGVDVDKFDYLQRDAITAGPPGAFPRFDCSRVMNYCRPINGEICYNEKEAYQLWTMFHNRYVLFKQLYCHRKVRGIEFMICDALKRVEPWVKILDSLDDPALYVNLDDTILSIVQNHGRRHKIIDPDEQKAFKDAQEILKRIENRNLYKFCMETYSPVPTEDPRKTDNEGIKFYKDQQKRKAGEIALEIAKYIPGLHEDDIIVDFNKIHYGMKTLNPFDNLHFYRGATDSADTVRTFNLDRARAGLFATQYQEVQMRFFVREHEKLDAAQKAIKKFFETHGRVNDVEEEKAMTAYKKRAPNDDTMPCRLSQGAGQIPLSRHTSHAPFGNAAIGSPPPPAAKRARREEVQRAEEGEGMSDTEKAEEDEDERSEPEESFSPSRDGQRGAAAAGAGGGGGGRGGRRGGGRGGVPPRSRPPRVS</sequence>
<proteinExistence type="predicted"/>
<dbReference type="SUPFAM" id="SSF109604">
    <property type="entry name" value="HD-domain/PDEase-like"/>
    <property type="match status" value="1"/>
</dbReference>
<reference evidence="3" key="1">
    <citation type="submission" date="2014-11" db="EMBL/GenBank/DDBJ databases">
        <authorList>
            <person name="Otto D Thomas"/>
            <person name="Naeem Raeece"/>
        </authorList>
    </citation>
    <scope>NUCLEOTIDE SEQUENCE</scope>
</reference>
<dbReference type="SMART" id="SM00471">
    <property type="entry name" value="HDc"/>
    <property type="match status" value="1"/>
</dbReference>
<feature type="compositionally biased region" description="Low complexity" evidence="1">
    <location>
        <begin position="720"/>
        <end position="734"/>
    </location>
</feature>
<dbReference type="Gene3D" id="3.30.70.2760">
    <property type="match status" value="1"/>
</dbReference>
<name>A0A0G4I091_9ALVE</name>